<keyword evidence="2" id="KW-0393">Immunoglobulin domain</keyword>
<dbReference type="PROSITE" id="PS50835">
    <property type="entry name" value="IG_LIKE"/>
    <property type="match status" value="1"/>
</dbReference>
<keyword evidence="4" id="KW-0472">Membrane</keyword>
<evidence type="ECO:0000313" key="6">
    <source>
        <dbReference type="EMBL" id="KAI7799235.1"/>
    </source>
</evidence>
<dbReference type="OrthoDB" id="8936120at2759"/>
<dbReference type="InterPro" id="IPR037055">
    <property type="entry name" value="MHC_I-like_Ag-recog_sf"/>
</dbReference>
<protein>
    <submittedName>
        <fullName evidence="6">MHC class I protein</fullName>
    </submittedName>
</protein>
<dbReference type="SMART" id="SM00407">
    <property type="entry name" value="IGc1"/>
    <property type="match status" value="1"/>
</dbReference>
<dbReference type="Gene3D" id="2.60.40.10">
    <property type="entry name" value="Immunoglobulins"/>
    <property type="match status" value="1"/>
</dbReference>
<evidence type="ECO:0000256" key="3">
    <source>
        <dbReference type="SAM" id="MobiDB-lite"/>
    </source>
</evidence>
<dbReference type="PANTHER" id="PTHR16675">
    <property type="entry name" value="MHC CLASS I-RELATED"/>
    <property type="match status" value="1"/>
</dbReference>
<dbReference type="Pfam" id="PF07654">
    <property type="entry name" value="C1-set"/>
    <property type="match status" value="1"/>
</dbReference>
<feature type="region of interest" description="Disordered" evidence="3">
    <location>
        <begin position="346"/>
        <end position="397"/>
    </location>
</feature>
<dbReference type="PANTHER" id="PTHR16675:SF193">
    <property type="entry name" value="LOC571647 PROTEIN-RELATED"/>
    <property type="match status" value="1"/>
</dbReference>
<dbReference type="InterPro" id="IPR050208">
    <property type="entry name" value="MHC_class-I_related"/>
</dbReference>
<sequence length="397" mass="44671">MCASAALKLLLLAHMKWKFKVLMVFGFFVQTLVVHCETHYLQYVYTVTSEQRGASGPVYSAVGVCDDVQISHYSDEQQKWIKGKVWINGSVEPPDSKERILNLYYSMANCTKSKCHEPHTLQRRVGCQVEKSSSEKVMIQMAYDDYGFDGVDFITLNFKTMQWTDKKEKAAEIKMKWNSDTDRREYFRAYLSHCLTWISTNGYSTTQSPPNIQMFAKKAPRDQRKMDLTCLATGFYPKHLQMDITMNGSKLESPAGVRPNDDKTFQLRTTVRINKEEKRGFACHVTHSSLSQPNITKWDGTCMNCHEESRTHVAAGVAVVAVASVAAVLVTLKCVYRKKTLNVPRLDEEGQGQTNSRMPLNAAESPATDEPHTATHLGQTNGFHGNGESSAKSPLSV</sequence>
<gene>
    <name evidence="6" type="ORF">IRJ41_020610</name>
</gene>
<dbReference type="Proteomes" id="UP001059041">
    <property type="component" value="Linkage Group LG16"/>
</dbReference>
<accession>A0A9W7TL63</accession>
<dbReference type="GO" id="GO:0006955">
    <property type="term" value="P:immune response"/>
    <property type="evidence" value="ECO:0007669"/>
    <property type="project" value="TreeGrafter"/>
</dbReference>
<name>A0A9W7TL63_TRIRA</name>
<dbReference type="SUPFAM" id="SSF54452">
    <property type="entry name" value="MHC antigen-recognition domain"/>
    <property type="match status" value="1"/>
</dbReference>
<comment type="caution">
    <text evidence="6">The sequence shown here is derived from an EMBL/GenBank/DDBJ whole genome shotgun (WGS) entry which is preliminary data.</text>
</comment>
<evidence type="ECO:0000256" key="1">
    <source>
        <dbReference type="ARBA" id="ARBA00023180"/>
    </source>
</evidence>
<evidence type="ECO:0000256" key="4">
    <source>
        <dbReference type="SAM" id="Phobius"/>
    </source>
</evidence>
<dbReference type="SUPFAM" id="SSF48726">
    <property type="entry name" value="Immunoglobulin"/>
    <property type="match status" value="1"/>
</dbReference>
<dbReference type="Gene3D" id="3.30.500.10">
    <property type="entry name" value="MHC class I-like antigen recognition-like"/>
    <property type="match status" value="1"/>
</dbReference>
<feature type="domain" description="Ig-like" evidence="5">
    <location>
        <begin position="210"/>
        <end position="296"/>
    </location>
</feature>
<organism evidence="6 7">
    <name type="scientific">Triplophysa rosa</name>
    <name type="common">Cave loach</name>
    <dbReference type="NCBI Taxonomy" id="992332"/>
    <lineage>
        <taxon>Eukaryota</taxon>
        <taxon>Metazoa</taxon>
        <taxon>Chordata</taxon>
        <taxon>Craniata</taxon>
        <taxon>Vertebrata</taxon>
        <taxon>Euteleostomi</taxon>
        <taxon>Actinopterygii</taxon>
        <taxon>Neopterygii</taxon>
        <taxon>Teleostei</taxon>
        <taxon>Ostariophysi</taxon>
        <taxon>Cypriniformes</taxon>
        <taxon>Nemacheilidae</taxon>
        <taxon>Triplophysa</taxon>
    </lineage>
</organism>
<evidence type="ECO:0000256" key="2">
    <source>
        <dbReference type="ARBA" id="ARBA00023319"/>
    </source>
</evidence>
<dbReference type="InterPro" id="IPR011162">
    <property type="entry name" value="MHC_I/II-like_Ag-recog"/>
</dbReference>
<dbReference type="GO" id="GO:0009897">
    <property type="term" value="C:external side of plasma membrane"/>
    <property type="evidence" value="ECO:0007669"/>
    <property type="project" value="TreeGrafter"/>
</dbReference>
<evidence type="ECO:0000313" key="7">
    <source>
        <dbReference type="Proteomes" id="UP001059041"/>
    </source>
</evidence>
<evidence type="ECO:0000259" key="5">
    <source>
        <dbReference type="PROSITE" id="PS50835"/>
    </source>
</evidence>
<dbReference type="GO" id="GO:0005615">
    <property type="term" value="C:extracellular space"/>
    <property type="evidence" value="ECO:0007669"/>
    <property type="project" value="TreeGrafter"/>
</dbReference>
<dbReference type="InterPro" id="IPR011161">
    <property type="entry name" value="MHC_I-like_Ag-recog"/>
</dbReference>
<dbReference type="InterPro" id="IPR003597">
    <property type="entry name" value="Ig_C1-set"/>
</dbReference>
<dbReference type="InterPro" id="IPR036179">
    <property type="entry name" value="Ig-like_dom_sf"/>
</dbReference>
<feature type="transmembrane region" description="Helical" evidence="4">
    <location>
        <begin position="313"/>
        <end position="336"/>
    </location>
</feature>
<dbReference type="Pfam" id="PF00129">
    <property type="entry name" value="MHC_I"/>
    <property type="match status" value="1"/>
</dbReference>
<keyword evidence="4" id="KW-0812">Transmembrane</keyword>
<dbReference type="InterPro" id="IPR013783">
    <property type="entry name" value="Ig-like_fold"/>
</dbReference>
<dbReference type="PROSITE" id="PS00290">
    <property type="entry name" value="IG_MHC"/>
    <property type="match status" value="1"/>
</dbReference>
<keyword evidence="7" id="KW-1185">Reference proteome</keyword>
<keyword evidence="1" id="KW-0325">Glycoprotein</keyword>
<reference evidence="6" key="1">
    <citation type="submission" date="2021-02" db="EMBL/GenBank/DDBJ databases">
        <title>Comparative genomics reveals that relaxation of natural selection precedes convergent phenotypic evolution of cavefish.</title>
        <authorList>
            <person name="Peng Z."/>
        </authorList>
    </citation>
    <scope>NUCLEOTIDE SEQUENCE</scope>
    <source>
        <tissue evidence="6">Muscle</tissue>
    </source>
</reference>
<dbReference type="InterPro" id="IPR007110">
    <property type="entry name" value="Ig-like_dom"/>
</dbReference>
<feature type="compositionally biased region" description="Polar residues" evidence="3">
    <location>
        <begin position="376"/>
        <end position="397"/>
    </location>
</feature>
<proteinExistence type="predicted"/>
<keyword evidence="4" id="KW-1133">Transmembrane helix</keyword>
<dbReference type="AlphaFoldDB" id="A0A9W7TL63"/>
<dbReference type="InterPro" id="IPR003006">
    <property type="entry name" value="Ig/MHC_CS"/>
</dbReference>
<dbReference type="EMBL" id="JAFHDT010000016">
    <property type="protein sequence ID" value="KAI7799235.1"/>
    <property type="molecule type" value="Genomic_DNA"/>
</dbReference>